<dbReference type="InterPro" id="IPR038729">
    <property type="entry name" value="Rad50/SbcC_AAA"/>
</dbReference>
<name>T0YE23_9ZZZZ</name>
<dbReference type="SUPFAM" id="SSF52540">
    <property type="entry name" value="P-loop containing nucleoside triphosphate hydrolases"/>
    <property type="match status" value="1"/>
</dbReference>
<accession>T0YE23</accession>
<dbReference type="GO" id="GO:0006302">
    <property type="term" value="P:double-strand break repair"/>
    <property type="evidence" value="ECO:0007669"/>
    <property type="project" value="InterPro"/>
</dbReference>
<reference evidence="2" key="2">
    <citation type="journal article" date="2014" name="ISME J.">
        <title>Microbial stratification in low pH oxic and suboxic macroscopic growths along an acid mine drainage.</title>
        <authorList>
            <person name="Mendez-Garcia C."/>
            <person name="Mesa V."/>
            <person name="Sprenger R.R."/>
            <person name="Richter M."/>
            <person name="Diez M.S."/>
            <person name="Solano J."/>
            <person name="Bargiela R."/>
            <person name="Golyshina O.V."/>
            <person name="Manteca A."/>
            <person name="Ramos J.L."/>
            <person name="Gallego J.R."/>
            <person name="Llorente I."/>
            <person name="Martins Dos Santos V.A."/>
            <person name="Jensen O.N."/>
            <person name="Pelaez A.I."/>
            <person name="Sanchez J."/>
            <person name="Ferrer M."/>
        </authorList>
    </citation>
    <scope>NUCLEOTIDE SEQUENCE</scope>
</reference>
<evidence type="ECO:0000259" key="1">
    <source>
        <dbReference type="Pfam" id="PF13476"/>
    </source>
</evidence>
<proteinExistence type="predicted"/>
<evidence type="ECO:0000313" key="2">
    <source>
        <dbReference type="EMBL" id="EQD31413.1"/>
    </source>
</evidence>
<sequence>LTFGPGMTVIFGPNEAGKSTWHTAIYAALCGNVNSSGVHENANSSKQFIDLYHPWDENEWVVQAVVTLNDGRKIVIWRDLTGKMAPLVKDAKLEADVSTEITSKGVADASRWLGLDRQSFLATACVRQADIFGICDNPESLAEYISCAATSV</sequence>
<feature type="non-terminal residue" evidence="2">
    <location>
        <position position="1"/>
    </location>
</feature>
<comment type="caution">
    <text evidence="2">The sequence shown here is derived from an EMBL/GenBank/DDBJ whole genome shotgun (WGS) entry which is preliminary data.</text>
</comment>
<dbReference type="Gene3D" id="3.40.50.300">
    <property type="entry name" value="P-loop containing nucleotide triphosphate hydrolases"/>
    <property type="match status" value="1"/>
</dbReference>
<feature type="domain" description="Rad50/SbcC-type AAA" evidence="1">
    <location>
        <begin position="2"/>
        <end position="126"/>
    </location>
</feature>
<organism evidence="2">
    <name type="scientific">mine drainage metagenome</name>
    <dbReference type="NCBI Taxonomy" id="410659"/>
    <lineage>
        <taxon>unclassified sequences</taxon>
        <taxon>metagenomes</taxon>
        <taxon>ecological metagenomes</taxon>
    </lineage>
</organism>
<dbReference type="Pfam" id="PF13476">
    <property type="entry name" value="AAA_23"/>
    <property type="match status" value="1"/>
</dbReference>
<dbReference type="GO" id="GO:0016887">
    <property type="term" value="F:ATP hydrolysis activity"/>
    <property type="evidence" value="ECO:0007669"/>
    <property type="project" value="InterPro"/>
</dbReference>
<protein>
    <submittedName>
        <fullName evidence="2">SMC domain-containing protein</fullName>
    </submittedName>
</protein>
<dbReference type="EMBL" id="AUZY01012140">
    <property type="protein sequence ID" value="EQD31413.1"/>
    <property type="molecule type" value="Genomic_DNA"/>
</dbReference>
<gene>
    <name evidence="2" type="ORF">B1B_18150</name>
</gene>
<reference evidence="2" key="1">
    <citation type="submission" date="2013-08" db="EMBL/GenBank/DDBJ databases">
        <authorList>
            <person name="Mendez C."/>
            <person name="Richter M."/>
            <person name="Ferrer M."/>
            <person name="Sanchez J."/>
        </authorList>
    </citation>
    <scope>NUCLEOTIDE SEQUENCE</scope>
</reference>
<dbReference type="InterPro" id="IPR027417">
    <property type="entry name" value="P-loop_NTPase"/>
</dbReference>
<dbReference type="AlphaFoldDB" id="T0YE23"/>